<gene>
    <name evidence="3" type="ORF">ABGF40_08655</name>
</gene>
<evidence type="ECO:0000313" key="3">
    <source>
        <dbReference type="EMBL" id="MFM1525720.1"/>
    </source>
</evidence>
<name>A0ABW9FA84_9FIRM</name>
<dbReference type="SUPFAM" id="SSF46565">
    <property type="entry name" value="Chaperone J-domain"/>
    <property type="match status" value="1"/>
</dbReference>
<dbReference type="Proteomes" id="UP001629536">
    <property type="component" value="Unassembled WGS sequence"/>
</dbReference>
<dbReference type="RefSeq" id="WP_408105287.1">
    <property type="nucleotide sequence ID" value="NZ_JBFNFH010000032.1"/>
</dbReference>
<dbReference type="InterPro" id="IPR036869">
    <property type="entry name" value="J_dom_sf"/>
</dbReference>
<comment type="caution">
    <text evidence="3">The sequence shown here is derived from an EMBL/GenBank/DDBJ whole genome shotgun (WGS) entry which is preliminary data.</text>
</comment>
<evidence type="ECO:0000313" key="4">
    <source>
        <dbReference type="Proteomes" id="UP001629536"/>
    </source>
</evidence>
<sequence>MSNIIEFVDYKNLRDDIEKYRSEITSKIIEKDNLFFHICKNIESDYIYKFGFLEYKAYELELYYRRLKKKLEILIYYRNHDKKIKESEIESILDDLFKEYMVQLDNKLKNINNSLERINSKGLSEEDKKELKSKYRSIIKKLHPDLNPELSESKIELFYNAVTAYKNGDLQTIKFIFNIVELDKELEVGNSLDSLKKEKDRLKNTLDEINKMIEDIKLDYPYVLKEYLEDEEKSKERFNFLNQQIETYEAYIFKYDKEIEKYYEILL</sequence>
<organism evidence="3 4">
    <name type="scientific">Helcococcus bovis</name>
    <dbReference type="NCBI Taxonomy" id="3153252"/>
    <lineage>
        <taxon>Bacteria</taxon>
        <taxon>Bacillati</taxon>
        <taxon>Bacillota</taxon>
        <taxon>Tissierellia</taxon>
        <taxon>Tissierellales</taxon>
        <taxon>Peptoniphilaceae</taxon>
        <taxon>Helcococcus</taxon>
    </lineage>
</organism>
<feature type="coiled-coil region" evidence="2">
    <location>
        <begin position="192"/>
        <end position="244"/>
    </location>
</feature>
<keyword evidence="1" id="KW-0235">DNA replication</keyword>
<proteinExistence type="predicted"/>
<evidence type="ECO:0000256" key="2">
    <source>
        <dbReference type="SAM" id="Coils"/>
    </source>
</evidence>
<keyword evidence="4" id="KW-1185">Reference proteome</keyword>
<reference evidence="3 4" key="1">
    <citation type="journal article" date="2024" name="Front. Microbiol.">
        <title>Pangenomic and biochemical analyses of Helcococcus ovis reveal widespread tetracycline resistance and a novel bacterial species, Helcococcus bovis.</title>
        <authorList>
            <person name="Cunha F."/>
            <person name="Zhai Y."/>
            <person name="Casaro S."/>
            <person name="Jones K.L."/>
            <person name="Hernandez M."/>
            <person name="Bisinotto R.S."/>
            <person name="Kariyawasam S."/>
            <person name="Brown M.B."/>
            <person name="Phillips A."/>
            <person name="Jeong K.C."/>
            <person name="Galvao K.N."/>
        </authorList>
    </citation>
    <scope>NUCLEOTIDE SEQUENCE [LARGE SCALE GENOMIC DNA]</scope>
    <source>
        <strain evidence="3 4">KG197</strain>
    </source>
</reference>
<protein>
    <submittedName>
        <fullName evidence="3">Molecular chaperone DnaJ</fullName>
    </submittedName>
</protein>
<keyword evidence="2" id="KW-0175">Coiled coil</keyword>
<accession>A0ABW9FA84</accession>
<evidence type="ECO:0000256" key="1">
    <source>
        <dbReference type="ARBA" id="ARBA00022705"/>
    </source>
</evidence>
<dbReference type="EMBL" id="JBFNFH010000032">
    <property type="protein sequence ID" value="MFM1525720.1"/>
    <property type="molecule type" value="Genomic_DNA"/>
</dbReference>